<proteinExistence type="predicted"/>
<feature type="signal peptide" evidence="1">
    <location>
        <begin position="1"/>
        <end position="23"/>
    </location>
</feature>
<protein>
    <recommendedName>
        <fullName evidence="4">P-type conjugative transfer protein TrbJ</fullName>
    </recommendedName>
</protein>
<evidence type="ECO:0000313" key="3">
    <source>
        <dbReference type="Proteomes" id="UP000325255"/>
    </source>
</evidence>
<organism evidence="2 3">
    <name type="scientific">Rhodovastum atsumiense</name>
    <dbReference type="NCBI Taxonomy" id="504468"/>
    <lineage>
        <taxon>Bacteria</taxon>
        <taxon>Pseudomonadati</taxon>
        <taxon>Pseudomonadota</taxon>
        <taxon>Alphaproteobacteria</taxon>
        <taxon>Acetobacterales</taxon>
        <taxon>Acetobacteraceae</taxon>
        <taxon>Rhodovastum</taxon>
    </lineage>
</organism>
<dbReference type="Gene3D" id="1.20.58.430">
    <property type="entry name" value="Type IV secretion system, VirB5-domain"/>
    <property type="match status" value="1"/>
</dbReference>
<evidence type="ECO:0000313" key="2">
    <source>
        <dbReference type="EMBL" id="KAA5609595.1"/>
    </source>
</evidence>
<keyword evidence="3" id="KW-1185">Reference proteome</keyword>
<comment type="caution">
    <text evidence="2">The sequence shown here is derived from an EMBL/GenBank/DDBJ whole genome shotgun (WGS) entry which is preliminary data.</text>
</comment>
<dbReference type="Pfam" id="PF07996">
    <property type="entry name" value="T4SS"/>
    <property type="match status" value="1"/>
</dbReference>
<gene>
    <name evidence="2" type="ORF">F1189_23510</name>
</gene>
<reference evidence="2 3" key="1">
    <citation type="submission" date="2019-09" db="EMBL/GenBank/DDBJ databases">
        <title>Genome sequence of Rhodovastum atsumiense, a diverse member of the Acetobacteraceae family of non-sulfur purple photosynthetic bacteria.</title>
        <authorList>
            <person name="Meyer T."/>
            <person name="Kyndt J."/>
        </authorList>
    </citation>
    <scope>NUCLEOTIDE SEQUENCE [LARGE SCALE GENOMIC DNA]</scope>
    <source>
        <strain evidence="2 3">DSM 21279</strain>
    </source>
</reference>
<sequence>MKKSALLAAALTASLGLGSPAQAQSVFCINCADQPTQALGWQMQGLNMANQINQLVAEYRLLTQVWNSLAHVTNIGDIAYAMGGVAHSFLPPAGALPSLLGGAGPLFGAAPAFLQENRLADVGAASPWAQAMQQRELTTANVQALAQAALEDAQARIAALTAAEAAIAASGDVTSNGALGNVVALAQLNLAAHKLQLDQMQTMLAAAGRVEQQRAEQAQWQSARQMLENSRPVTEEFR</sequence>
<dbReference type="Proteomes" id="UP000325255">
    <property type="component" value="Unassembled WGS sequence"/>
</dbReference>
<feature type="chain" id="PRO_5024445984" description="P-type conjugative transfer protein TrbJ" evidence="1">
    <location>
        <begin position="24"/>
        <end position="238"/>
    </location>
</feature>
<dbReference type="EMBL" id="VWPK01000047">
    <property type="protein sequence ID" value="KAA5609595.1"/>
    <property type="molecule type" value="Genomic_DNA"/>
</dbReference>
<accession>A0A5M6IQ35</accession>
<dbReference type="AlphaFoldDB" id="A0A5M6IQ35"/>
<dbReference type="RefSeq" id="WP_150043417.1">
    <property type="nucleotide sequence ID" value="NZ_OW485607.1"/>
</dbReference>
<evidence type="ECO:0000256" key="1">
    <source>
        <dbReference type="SAM" id="SignalP"/>
    </source>
</evidence>
<evidence type="ECO:0008006" key="4">
    <source>
        <dbReference type="Google" id="ProtNLM"/>
    </source>
</evidence>
<dbReference type="SUPFAM" id="SSF101082">
    <property type="entry name" value="Typo IV secretion system protein TraC"/>
    <property type="match status" value="1"/>
</dbReference>
<keyword evidence="1" id="KW-0732">Signal</keyword>
<name>A0A5M6IQ35_9PROT</name>
<dbReference type="InterPro" id="IPR023220">
    <property type="entry name" value="T4SS_VirB5-domain"/>
</dbReference>
<dbReference type="InterPro" id="IPR014158">
    <property type="entry name" value="T4SS_VirB5"/>
</dbReference>